<feature type="compositionally biased region" description="Polar residues" evidence="1">
    <location>
        <begin position="644"/>
        <end position="659"/>
    </location>
</feature>
<organism evidence="3">
    <name type="scientific">Leptosphaeria maculans (strain JN3 / isolate v23.1.3 / race Av1-4-5-6-7-8)</name>
    <name type="common">Blackleg fungus</name>
    <name type="synonym">Phoma lingam</name>
    <dbReference type="NCBI Taxonomy" id="985895"/>
    <lineage>
        <taxon>Eukaryota</taxon>
        <taxon>Fungi</taxon>
        <taxon>Dikarya</taxon>
        <taxon>Ascomycota</taxon>
        <taxon>Pezizomycotina</taxon>
        <taxon>Dothideomycetes</taxon>
        <taxon>Pleosporomycetidae</taxon>
        <taxon>Pleosporales</taxon>
        <taxon>Pleosporineae</taxon>
        <taxon>Leptosphaeriaceae</taxon>
        <taxon>Plenodomus</taxon>
        <taxon>Plenodomus lingam/Leptosphaeria maculans species complex</taxon>
    </lineage>
</organism>
<protein>
    <submittedName>
        <fullName evidence="2">Predicted protein</fullName>
    </submittedName>
</protein>
<accession>E5A8H2</accession>
<evidence type="ECO:0000313" key="3">
    <source>
        <dbReference type="Proteomes" id="UP000002668"/>
    </source>
</evidence>
<keyword evidence="3" id="KW-1185">Reference proteome</keyword>
<dbReference type="EMBL" id="FP929137">
    <property type="protein sequence ID" value="CBX99917.1"/>
    <property type="molecule type" value="Genomic_DNA"/>
</dbReference>
<dbReference type="OrthoDB" id="3798344at2759"/>
<dbReference type="VEuPathDB" id="FungiDB:LEMA_P075060.1"/>
<sequence length="659" mass="74150">MGSSRCPRRIREELFMKTVRGAICVRSTMQVTMQCSMRTLSMLFYYPDHRLCRGRPAVGKWLGIEITCLTLLANVYTKAPNMFDLTIWRDGHSCTACVVYVRIHLTKSTSQNSTQNRCARMYPDVPQFLVRMQPPCSETNTVEKGYDLAWNVTCAILGGIGTIATMPVRQVKRLMKLRYKGQARDCRLRHHFISNSLLYNNHFFSNLLLSQSSPRPPNHFNFKMYSTVILSALLGIAASMPLTARQATNELIELPIYLMGQAQDGVQSLTASLEREGDREIVHLNDIPIPAFEITSEMLEEGFDLDVKGDIMGVPIRFPLHLFAKENGQNITKRQNELNFGPFSIRGLDFNMDGVPGDLNVDPSKPLGDLTFSIDSINVNQNQKRQVNFWDEVIDIGVQIDDININTRRSVAEVEKRQTDISFFGGRVELTDFEVDVSVAGKMNGNGKNLGPDIDVLKAKRDASHKAPSLSQFTGIIQFTQTYRNHGLNQNSILGQAYLQQRLFLIDDTTGRLLPVQRTRVYLSGAQDTLGEKTAAFFMPKKRHNTIAIANSSTMRLSNPKFYLDASSKANHSIHHPLTRRLYPYNPPIPTATNPINYMKRRTSECFKFIYTKLSLPCPGHGRGSPTLPSNPPTPLFRICLPSAGSTSRESNGTQDRSE</sequence>
<gene>
    <name evidence="2" type="ORF">LEMA_P075060.1</name>
</gene>
<dbReference type="Proteomes" id="UP000002668">
    <property type="component" value="Genome"/>
</dbReference>
<evidence type="ECO:0000256" key="1">
    <source>
        <dbReference type="SAM" id="MobiDB-lite"/>
    </source>
</evidence>
<evidence type="ECO:0000313" key="2">
    <source>
        <dbReference type="EMBL" id="CBX99917.1"/>
    </source>
</evidence>
<proteinExistence type="predicted"/>
<name>E5A8H2_LEPMJ</name>
<dbReference type="HOGENOM" id="CLU_416229_0_0_1"/>
<dbReference type="InParanoid" id="E5A8H2"/>
<dbReference type="GeneID" id="13292814"/>
<dbReference type="AlphaFoldDB" id="E5A8H2"/>
<feature type="region of interest" description="Disordered" evidence="1">
    <location>
        <begin position="640"/>
        <end position="659"/>
    </location>
</feature>
<reference evidence="3" key="1">
    <citation type="journal article" date="2011" name="Nat. Commun.">
        <title>Effector diversification within compartments of the Leptosphaeria maculans genome affected by Repeat-Induced Point mutations.</title>
        <authorList>
            <person name="Rouxel T."/>
            <person name="Grandaubert J."/>
            <person name="Hane J.K."/>
            <person name="Hoede C."/>
            <person name="van de Wouw A.P."/>
            <person name="Couloux A."/>
            <person name="Dominguez V."/>
            <person name="Anthouard V."/>
            <person name="Bally P."/>
            <person name="Bourras S."/>
            <person name="Cozijnsen A.J."/>
            <person name="Ciuffetti L.M."/>
            <person name="Degrave A."/>
            <person name="Dilmaghani A."/>
            <person name="Duret L."/>
            <person name="Fudal I."/>
            <person name="Goodwin S.B."/>
            <person name="Gout L."/>
            <person name="Glaser N."/>
            <person name="Linglin J."/>
            <person name="Kema G.H.J."/>
            <person name="Lapalu N."/>
            <person name="Lawrence C.B."/>
            <person name="May K."/>
            <person name="Meyer M."/>
            <person name="Ollivier B."/>
            <person name="Poulain J."/>
            <person name="Schoch C.L."/>
            <person name="Simon A."/>
            <person name="Spatafora J.W."/>
            <person name="Stachowiak A."/>
            <person name="Turgeon B.G."/>
            <person name="Tyler B.M."/>
            <person name="Vincent D."/>
            <person name="Weissenbach J."/>
            <person name="Amselem J."/>
            <person name="Quesneville H."/>
            <person name="Oliver R.P."/>
            <person name="Wincker P."/>
            <person name="Balesdent M.-H."/>
            <person name="Howlett B.J."/>
        </authorList>
    </citation>
    <scope>NUCLEOTIDE SEQUENCE [LARGE SCALE GENOMIC DNA]</scope>
    <source>
        <strain evidence="3">JN3 / isolate v23.1.3 / race Av1-4-5-6-7-8</strain>
    </source>
</reference>